<sequence>MEGRIDIQRVALSLITGPKRFDPDLLYVECLECGRPVLWRPARTRSLIEAAGLLPEELDYSCLIGTYGCPHCAPELKSFKTMLVRVESYAGCGESAAGRA</sequence>
<protein>
    <submittedName>
        <fullName evidence="1">Uncharacterized protein</fullName>
    </submittedName>
</protein>
<dbReference type="OrthoDB" id="5471583at2"/>
<proteinExistence type="predicted"/>
<name>A0A6P1ZJJ1_9BACT</name>
<evidence type="ECO:0000313" key="2">
    <source>
        <dbReference type="Proteomes" id="UP000434052"/>
    </source>
</evidence>
<comment type="caution">
    <text evidence="1">The sequence shown here is derived from an EMBL/GenBank/DDBJ whole genome shotgun (WGS) entry which is preliminary data.</text>
</comment>
<organism evidence="1 2">
    <name type="scientific">Oceanidesulfovibrio marinus</name>
    <dbReference type="NCBI Taxonomy" id="370038"/>
    <lineage>
        <taxon>Bacteria</taxon>
        <taxon>Pseudomonadati</taxon>
        <taxon>Thermodesulfobacteriota</taxon>
        <taxon>Desulfovibrionia</taxon>
        <taxon>Desulfovibrionales</taxon>
        <taxon>Desulfovibrionaceae</taxon>
        <taxon>Oceanidesulfovibrio</taxon>
    </lineage>
</organism>
<evidence type="ECO:0000313" key="1">
    <source>
        <dbReference type="EMBL" id="TVM35716.1"/>
    </source>
</evidence>
<accession>A0A6P1ZJJ1</accession>
<dbReference type="Proteomes" id="UP000434052">
    <property type="component" value="Unassembled WGS sequence"/>
</dbReference>
<reference evidence="1 2" key="1">
    <citation type="submission" date="2018-06" db="EMBL/GenBank/DDBJ databases">
        <title>Complete genome of Desulfovibrio marinus P48SEP.</title>
        <authorList>
            <person name="Crispim J.S."/>
            <person name="Vidigal P.M.P."/>
            <person name="Silva L.C.F."/>
            <person name="Araujo L.C."/>
            <person name="Laguardia C.N."/>
            <person name="Dias R.S."/>
            <person name="Sousa M.P."/>
            <person name="Paula S.O."/>
            <person name="Silva C."/>
        </authorList>
    </citation>
    <scope>NUCLEOTIDE SEQUENCE [LARGE SCALE GENOMIC DNA]</scope>
    <source>
        <strain evidence="1 2">P48SEP</strain>
    </source>
</reference>
<dbReference type="RefSeq" id="WP_144234045.1">
    <property type="nucleotide sequence ID" value="NZ_QMIF01000002.1"/>
</dbReference>
<dbReference type="EMBL" id="QMIF01000002">
    <property type="protein sequence ID" value="TVM35716.1"/>
    <property type="molecule type" value="Genomic_DNA"/>
</dbReference>
<gene>
    <name evidence="1" type="ORF">DQK91_03365</name>
</gene>
<dbReference type="AlphaFoldDB" id="A0A6P1ZJJ1"/>